<dbReference type="InterPro" id="IPR043129">
    <property type="entry name" value="ATPase_NBD"/>
</dbReference>
<proteinExistence type="inferred from homology"/>
<accession>A0A9D2BRH8</accession>
<dbReference type="InterPro" id="IPR049874">
    <property type="entry name" value="ROK_cs"/>
</dbReference>
<dbReference type="EMBL" id="DXEN01000080">
    <property type="protein sequence ID" value="HIX87146.1"/>
    <property type="molecule type" value="Genomic_DNA"/>
</dbReference>
<protein>
    <submittedName>
        <fullName evidence="2">ROK family protein</fullName>
    </submittedName>
</protein>
<sequence length="328" mass="34587">MEKPYVVGIDIGGTNTVFGVVDARGTVLYSGSIKTGKYSEIEEYVSALAQGLKQVIDQAGGPEKIKGIGVGAPNGNFFNGCIEFAPNLPWKGKIPLAQMISEAVDGIPVALTNDANAAAIGEMTYGAARGMKDFIVITLGTGVGSGIVIGGNLVYGHDGFAGELGHVIVRRNNGRLCGCGRQGCLEAYTSATGVARTAREYLEIRKDESVLRDLDPAEITSKDVYDAAMKNDKIALEIFEATGTMLGEAFADFIAFSSPEAIILFGGLTKAGDLLMNPIKRALDKNILKIYAGKTKLLFSQLKESDAAVLGASALGWEVKEQNPALDL</sequence>
<evidence type="ECO:0000313" key="3">
    <source>
        <dbReference type="Proteomes" id="UP000823847"/>
    </source>
</evidence>
<dbReference type="PANTHER" id="PTHR18964:SF149">
    <property type="entry name" value="BIFUNCTIONAL UDP-N-ACETYLGLUCOSAMINE 2-EPIMERASE_N-ACETYLMANNOSAMINE KINASE"/>
    <property type="match status" value="1"/>
</dbReference>
<dbReference type="PROSITE" id="PS01125">
    <property type="entry name" value="ROK"/>
    <property type="match status" value="1"/>
</dbReference>
<name>A0A9D2BRH8_9BACT</name>
<organism evidence="2 3">
    <name type="scientific">Candidatus Parabacteroides intestinigallinarum</name>
    <dbReference type="NCBI Taxonomy" id="2838722"/>
    <lineage>
        <taxon>Bacteria</taxon>
        <taxon>Pseudomonadati</taxon>
        <taxon>Bacteroidota</taxon>
        <taxon>Bacteroidia</taxon>
        <taxon>Bacteroidales</taxon>
        <taxon>Tannerellaceae</taxon>
        <taxon>Parabacteroides</taxon>
    </lineage>
</organism>
<dbReference type="SUPFAM" id="SSF53067">
    <property type="entry name" value="Actin-like ATPase domain"/>
    <property type="match status" value="1"/>
</dbReference>
<gene>
    <name evidence="2" type="ORF">H9848_11160</name>
</gene>
<comment type="similarity">
    <text evidence="1">Belongs to the ROK (NagC/XylR) family.</text>
</comment>
<comment type="caution">
    <text evidence="2">The sequence shown here is derived from an EMBL/GenBank/DDBJ whole genome shotgun (WGS) entry which is preliminary data.</text>
</comment>
<evidence type="ECO:0000313" key="2">
    <source>
        <dbReference type="EMBL" id="HIX87146.1"/>
    </source>
</evidence>
<dbReference type="Proteomes" id="UP000823847">
    <property type="component" value="Unassembled WGS sequence"/>
</dbReference>
<dbReference type="AlphaFoldDB" id="A0A9D2BRH8"/>
<reference evidence="2" key="1">
    <citation type="journal article" date="2021" name="PeerJ">
        <title>Extensive microbial diversity within the chicken gut microbiome revealed by metagenomics and culture.</title>
        <authorList>
            <person name="Gilroy R."/>
            <person name="Ravi A."/>
            <person name="Getino M."/>
            <person name="Pursley I."/>
            <person name="Horton D.L."/>
            <person name="Alikhan N.F."/>
            <person name="Baker D."/>
            <person name="Gharbi K."/>
            <person name="Hall N."/>
            <person name="Watson M."/>
            <person name="Adriaenssens E.M."/>
            <person name="Foster-Nyarko E."/>
            <person name="Jarju S."/>
            <person name="Secka A."/>
            <person name="Antonio M."/>
            <person name="Oren A."/>
            <person name="Chaudhuri R.R."/>
            <person name="La Ragione R."/>
            <person name="Hildebrand F."/>
            <person name="Pallen M.J."/>
        </authorList>
    </citation>
    <scope>NUCLEOTIDE SEQUENCE</scope>
    <source>
        <strain evidence="2">ChiHecec2B26-12326</strain>
    </source>
</reference>
<dbReference type="Pfam" id="PF00480">
    <property type="entry name" value="ROK"/>
    <property type="match status" value="1"/>
</dbReference>
<dbReference type="PANTHER" id="PTHR18964">
    <property type="entry name" value="ROK (REPRESSOR, ORF, KINASE) FAMILY"/>
    <property type="match status" value="1"/>
</dbReference>
<dbReference type="Gene3D" id="3.30.420.40">
    <property type="match status" value="2"/>
</dbReference>
<dbReference type="InterPro" id="IPR000600">
    <property type="entry name" value="ROK"/>
</dbReference>
<evidence type="ECO:0000256" key="1">
    <source>
        <dbReference type="ARBA" id="ARBA00006479"/>
    </source>
</evidence>
<reference evidence="2" key="2">
    <citation type="submission" date="2021-04" db="EMBL/GenBank/DDBJ databases">
        <authorList>
            <person name="Gilroy R."/>
        </authorList>
    </citation>
    <scope>NUCLEOTIDE SEQUENCE</scope>
    <source>
        <strain evidence="2">ChiHecec2B26-12326</strain>
    </source>
</reference>